<dbReference type="GO" id="GO:0000122">
    <property type="term" value="P:negative regulation of transcription by RNA polymerase II"/>
    <property type="evidence" value="ECO:0007669"/>
    <property type="project" value="TreeGrafter"/>
</dbReference>
<dbReference type="PANTHER" id="PTHR11269:SF16">
    <property type="entry name" value="PERIOD CIRCADIAN PROTEIN"/>
    <property type="match status" value="1"/>
</dbReference>
<dbReference type="AlphaFoldDB" id="A0A3P7I968"/>
<dbReference type="OrthoDB" id="7788983at2759"/>
<sequence length="168" mass="17904">SVHNSRGKVVKSVAPLRFVAYNGALLRADTEWSAYVNPWTKKIDMVVARHRILDAPIGDANVLDSPSNGQSLHVLPPAMAKTFEDELRVLMNKAGASSITYFATALLHPTLPWRGTFFQYLGSAIRAFGAGSAEGTRASQRLVTISCFGCSLAPAGDVDVAGCSLDAP</sequence>
<dbReference type="GO" id="GO:0043153">
    <property type="term" value="P:entrainment of circadian clock by photoperiod"/>
    <property type="evidence" value="ECO:0007669"/>
    <property type="project" value="TreeGrafter"/>
</dbReference>
<dbReference type="GO" id="GO:0032922">
    <property type="term" value="P:circadian regulation of gene expression"/>
    <property type="evidence" value="ECO:0007669"/>
    <property type="project" value="TreeGrafter"/>
</dbReference>
<dbReference type="InterPro" id="IPR050760">
    <property type="entry name" value="Period_circadian_regulator"/>
</dbReference>
<reference evidence="3 4" key="1">
    <citation type="submission" date="2018-11" db="EMBL/GenBank/DDBJ databases">
        <authorList>
            <consortium name="Pathogen Informatics"/>
        </authorList>
    </citation>
    <scope>NUCLEOTIDE SEQUENCE [LARGE SCALE GENOMIC DNA]</scope>
</reference>
<feature type="non-terminal residue" evidence="3">
    <location>
        <position position="1"/>
    </location>
</feature>
<dbReference type="GO" id="GO:0000976">
    <property type="term" value="F:transcription cis-regulatory region binding"/>
    <property type="evidence" value="ECO:0007669"/>
    <property type="project" value="TreeGrafter"/>
</dbReference>
<gene>
    <name evidence="3" type="ORF">SVUK_LOCUS1004</name>
</gene>
<keyword evidence="4" id="KW-1185">Reference proteome</keyword>
<evidence type="ECO:0000313" key="4">
    <source>
        <dbReference type="Proteomes" id="UP000270094"/>
    </source>
</evidence>
<dbReference type="GO" id="GO:0001222">
    <property type="term" value="F:transcription corepressor binding"/>
    <property type="evidence" value="ECO:0007669"/>
    <property type="project" value="TreeGrafter"/>
</dbReference>
<dbReference type="GO" id="GO:0005737">
    <property type="term" value="C:cytoplasm"/>
    <property type="evidence" value="ECO:0007669"/>
    <property type="project" value="TreeGrafter"/>
</dbReference>
<proteinExistence type="predicted"/>
<dbReference type="Proteomes" id="UP000270094">
    <property type="component" value="Unassembled WGS sequence"/>
</dbReference>
<keyword evidence="2" id="KW-0539">Nucleus</keyword>
<comment type="subcellular location">
    <subcellularLocation>
        <location evidence="1">Nucleus</location>
    </subcellularLocation>
</comment>
<evidence type="ECO:0000256" key="1">
    <source>
        <dbReference type="ARBA" id="ARBA00004123"/>
    </source>
</evidence>
<dbReference type="GO" id="GO:0005634">
    <property type="term" value="C:nucleus"/>
    <property type="evidence" value="ECO:0007669"/>
    <property type="project" value="UniProtKB-SubCell"/>
</dbReference>
<accession>A0A3P7I968</accession>
<evidence type="ECO:0000313" key="3">
    <source>
        <dbReference type="EMBL" id="VDM66006.1"/>
    </source>
</evidence>
<name>A0A3P7I968_STRVU</name>
<dbReference type="EMBL" id="UYYB01001864">
    <property type="protein sequence ID" value="VDM66006.1"/>
    <property type="molecule type" value="Genomic_DNA"/>
</dbReference>
<dbReference type="PANTHER" id="PTHR11269">
    <property type="entry name" value="PERIOD CIRCADIAN PROTEIN"/>
    <property type="match status" value="1"/>
</dbReference>
<protein>
    <submittedName>
        <fullName evidence="3">Uncharacterized protein</fullName>
    </submittedName>
</protein>
<organism evidence="3 4">
    <name type="scientific">Strongylus vulgaris</name>
    <name type="common">Blood worm</name>
    <dbReference type="NCBI Taxonomy" id="40348"/>
    <lineage>
        <taxon>Eukaryota</taxon>
        <taxon>Metazoa</taxon>
        <taxon>Ecdysozoa</taxon>
        <taxon>Nematoda</taxon>
        <taxon>Chromadorea</taxon>
        <taxon>Rhabditida</taxon>
        <taxon>Rhabditina</taxon>
        <taxon>Rhabditomorpha</taxon>
        <taxon>Strongyloidea</taxon>
        <taxon>Strongylidae</taxon>
        <taxon>Strongylus</taxon>
    </lineage>
</organism>
<evidence type="ECO:0000256" key="2">
    <source>
        <dbReference type="ARBA" id="ARBA00023242"/>
    </source>
</evidence>
<dbReference type="Gene3D" id="3.30.450.20">
    <property type="entry name" value="PAS domain"/>
    <property type="match status" value="1"/>
</dbReference>